<organism evidence="4">
    <name type="scientific">Steinernema carpocapsae</name>
    <name type="common">Entomopathogenic nematode</name>
    <dbReference type="NCBI Taxonomy" id="34508"/>
    <lineage>
        <taxon>Eukaryota</taxon>
        <taxon>Metazoa</taxon>
        <taxon>Ecdysozoa</taxon>
        <taxon>Nematoda</taxon>
        <taxon>Chromadorea</taxon>
        <taxon>Rhabditida</taxon>
        <taxon>Tylenchina</taxon>
        <taxon>Panagrolaimomorpha</taxon>
        <taxon>Strongyloidoidea</taxon>
        <taxon>Steinernematidae</taxon>
        <taxon>Steinernema</taxon>
    </lineage>
</organism>
<gene>
    <name evidence="4" type="ORF">L596_015330</name>
</gene>
<evidence type="ECO:0000313" key="4">
    <source>
        <dbReference type="EMBL" id="TKR81466.1"/>
    </source>
</evidence>
<dbReference type="InterPro" id="IPR008139">
    <property type="entry name" value="SaposinB_dom"/>
</dbReference>
<dbReference type="OrthoDB" id="10500513at2759"/>
<keyword evidence="2" id="KW-0732">Signal</keyword>
<reference evidence="4" key="2">
    <citation type="journal article" date="2015" name="Genome Biol.">
        <title>Comparative genomics of Steinernema reveals deeply conserved gene regulatory networks.</title>
        <authorList>
            <person name="Dillman A.R."/>
            <person name="Macchietto M."/>
            <person name="Porter C.F."/>
            <person name="Rogers A."/>
            <person name="Williams B."/>
            <person name="Antoshechkin I."/>
            <person name="Lee M.M."/>
            <person name="Goodwin Z."/>
            <person name="Lu X."/>
            <person name="Lewis E.E."/>
            <person name="Goodrich-Blair H."/>
            <person name="Stock S.P."/>
            <person name="Adams B.J."/>
            <person name="Sternberg P.W."/>
            <person name="Mortazavi A."/>
        </authorList>
    </citation>
    <scope>NUCLEOTIDE SEQUENCE [LARGE SCALE GENOMIC DNA]</scope>
    <source>
        <strain evidence="4">ALL</strain>
    </source>
</reference>
<feature type="signal peptide" evidence="2">
    <location>
        <begin position="1"/>
        <end position="20"/>
    </location>
</feature>
<feature type="domain" description="Saposin B-type" evidence="3">
    <location>
        <begin position="20"/>
        <end position="94"/>
    </location>
</feature>
<protein>
    <recommendedName>
        <fullName evidence="3">Saposin B-type domain-containing protein</fullName>
    </recommendedName>
</protein>
<accession>A0A4U5NFJ7</accession>
<feature type="chain" id="PRO_5020892262" description="Saposin B-type domain-containing protein" evidence="2">
    <location>
        <begin position="21"/>
        <end position="94"/>
    </location>
</feature>
<evidence type="ECO:0000256" key="1">
    <source>
        <dbReference type="ARBA" id="ARBA00023157"/>
    </source>
</evidence>
<dbReference type="InterPro" id="IPR011001">
    <property type="entry name" value="Saposin-like"/>
</dbReference>
<dbReference type="Gene3D" id="1.10.225.10">
    <property type="entry name" value="Saposin-like"/>
    <property type="match status" value="1"/>
</dbReference>
<reference evidence="4" key="3">
    <citation type="journal article" date="2019" name="G3 (Bethesda)">
        <title>Hybrid Assembly of the Genome of the Entomopathogenic Nematode Steinernema carpocapsae Identifies the X-Chromosome.</title>
        <authorList>
            <person name="Serra L."/>
            <person name="Macchietto M."/>
            <person name="Macias-Munoz A."/>
            <person name="McGill C.J."/>
            <person name="Rodriguez I.M."/>
            <person name="Rodriguez B."/>
            <person name="Murad R."/>
            <person name="Mortazavi A."/>
        </authorList>
    </citation>
    <scope>NUCLEOTIDE SEQUENCE</scope>
    <source>
        <strain evidence="4">ALL</strain>
    </source>
</reference>
<comment type="caution">
    <text evidence="4">The sequence shown here is derived from an EMBL/GenBank/DDBJ whole genome shotgun (WGS) entry which is preliminary data.</text>
</comment>
<proteinExistence type="predicted"/>
<dbReference type="AlphaFoldDB" id="A0A4U5NFJ7"/>
<dbReference type="SMART" id="SM00741">
    <property type="entry name" value="SapB"/>
    <property type="match status" value="1"/>
</dbReference>
<sequence>MKTFVLIALALIGFCVFAQAGQFCDSCKDIVKKAEDAGDYSDTWLKEHIPGICGALGPLEKTCAEALNKISQKLDEAVKNKEDPFKACESVKLC</sequence>
<dbReference type="SUPFAM" id="SSF47862">
    <property type="entry name" value="Saposin"/>
    <property type="match status" value="1"/>
</dbReference>
<keyword evidence="1" id="KW-1015">Disulfide bond</keyword>
<dbReference type="EMBL" id="AZBU02000004">
    <property type="protein sequence ID" value="TKR81466.1"/>
    <property type="molecule type" value="Genomic_DNA"/>
</dbReference>
<reference evidence="4" key="1">
    <citation type="submission" date="2013-11" db="EMBL/GenBank/DDBJ databases">
        <authorList>
            <person name="Sternberg P."/>
            <person name="Dillman A."/>
            <person name="Macchietto M."/>
        </authorList>
    </citation>
    <scope>NUCLEOTIDE SEQUENCE</scope>
    <source>
        <strain evidence="4">ALL</strain>
    </source>
</reference>
<dbReference type="PROSITE" id="PS50015">
    <property type="entry name" value="SAP_B"/>
    <property type="match status" value="1"/>
</dbReference>
<evidence type="ECO:0000256" key="2">
    <source>
        <dbReference type="SAM" id="SignalP"/>
    </source>
</evidence>
<evidence type="ECO:0000259" key="3">
    <source>
        <dbReference type="PROSITE" id="PS50015"/>
    </source>
</evidence>
<name>A0A4U5NFJ7_STECR</name>